<feature type="domain" description="Helicase-associated" evidence="2">
    <location>
        <begin position="125"/>
        <end position="194"/>
    </location>
</feature>
<comment type="caution">
    <text evidence="3">The sequence shown here is derived from an EMBL/GenBank/DDBJ whole genome shotgun (WGS) entry which is preliminary data.</text>
</comment>
<protein>
    <submittedName>
        <fullName evidence="3">Phosphatidate phosphatase lpin1</fullName>
    </submittedName>
</protein>
<organism evidence="3 4">
    <name type="scientific">Phytophthora pseudosyringae</name>
    <dbReference type="NCBI Taxonomy" id="221518"/>
    <lineage>
        <taxon>Eukaryota</taxon>
        <taxon>Sar</taxon>
        <taxon>Stramenopiles</taxon>
        <taxon>Oomycota</taxon>
        <taxon>Peronosporomycetes</taxon>
        <taxon>Peronosporales</taxon>
        <taxon>Peronosporaceae</taxon>
        <taxon>Phytophthora</taxon>
    </lineage>
</organism>
<feature type="region of interest" description="Disordered" evidence="1">
    <location>
        <begin position="285"/>
        <end position="305"/>
    </location>
</feature>
<name>A0A8T1VC16_9STRA</name>
<sequence>MFAASQRRSCALLSVHSQLRRQSTRSVAYQQRQFELLAPALQTFHCLHGHFAVPLRFTVPSIPSRAAQQWPEELQGMKLGTTISRFLKACALAKKPSRRQTLDGVRAQLRELGLPDVEDWKRFLWEEVTVPAMRTYRSMHGDLLMPVSFTVPEGDGTWPRSTWGYKLGYWTSELRRSQDKLPRYQLQDLEALGFSWNDREARWNRFFAPAMQRYQELHGTSQVPQSFVVPCDDDPDWPAELGGYRLGQKVNNLRCGDPLTDAQELQEIELIYKNWMLLETLHDVEGSGDLNEEDEEDSSDKEPDQ</sequence>
<keyword evidence="4" id="KW-1185">Reference proteome</keyword>
<dbReference type="EMBL" id="JAGDFM010000420">
    <property type="protein sequence ID" value="KAG7378486.1"/>
    <property type="molecule type" value="Genomic_DNA"/>
</dbReference>
<proteinExistence type="predicted"/>
<gene>
    <name evidence="3" type="primary">LPIN1_2</name>
    <name evidence="3" type="ORF">PHYPSEUDO_010061</name>
</gene>
<dbReference type="OrthoDB" id="93497at2759"/>
<evidence type="ECO:0000256" key="1">
    <source>
        <dbReference type="SAM" id="MobiDB-lite"/>
    </source>
</evidence>
<dbReference type="Proteomes" id="UP000694044">
    <property type="component" value="Unassembled WGS sequence"/>
</dbReference>
<feature type="compositionally biased region" description="Acidic residues" evidence="1">
    <location>
        <begin position="290"/>
        <end position="299"/>
    </location>
</feature>
<reference evidence="3" key="1">
    <citation type="submission" date="2021-02" db="EMBL/GenBank/DDBJ databases">
        <authorList>
            <person name="Palmer J.M."/>
        </authorList>
    </citation>
    <scope>NUCLEOTIDE SEQUENCE</scope>
    <source>
        <strain evidence="3">SCRP734</strain>
    </source>
</reference>
<accession>A0A8T1VC16</accession>
<dbReference type="AlphaFoldDB" id="A0A8T1VC16"/>
<dbReference type="InterPro" id="IPR005114">
    <property type="entry name" value="Helicase_assoc"/>
</dbReference>
<evidence type="ECO:0000313" key="4">
    <source>
        <dbReference type="Proteomes" id="UP000694044"/>
    </source>
</evidence>
<evidence type="ECO:0000259" key="2">
    <source>
        <dbReference type="Pfam" id="PF03457"/>
    </source>
</evidence>
<dbReference type="PANTHER" id="PTHR37066:SF1">
    <property type="entry name" value="LNS2_PITP DOMAIN-CONTAINING PROTEIN"/>
    <property type="match status" value="1"/>
</dbReference>
<dbReference type="PANTHER" id="PTHR37066">
    <property type="entry name" value="HELICASE-ASSOCIATED"/>
    <property type="match status" value="1"/>
</dbReference>
<dbReference type="Pfam" id="PF03457">
    <property type="entry name" value="HA"/>
    <property type="match status" value="1"/>
</dbReference>
<evidence type="ECO:0000313" key="3">
    <source>
        <dbReference type="EMBL" id="KAG7378486.1"/>
    </source>
</evidence>